<dbReference type="Gene3D" id="1.10.287.130">
    <property type="match status" value="1"/>
</dbReference>
<feature type="domain" description="PAS" evidence="18">
    <location>
        <begin position="501"/>
        <end position="557"/>
    </location>
</feature>
<dbReference type="SMART" id="SM00091">
    <property type="entry name" value="PAS"/>
    <property type="match status" value="3"/>
</dbReference>
<dbReference type="EMBL" id="ADVR01000042">
    <property type="protein sequence ID" value="EFO80723.1"/>
    <property type="molecule type" value="Genomic_DNA"/>
</dbReference>
<feature type="domain" description="PAS" evidence="18">
    <location>
        <begin position="375"/>
        <end position="430"/>
    </location>
</feature>
<evidence type="ECO:0000256" key="10">
    <source>
        <dbReference type="ARBA" id="ARBA00023012"/>
    </source>
</evidence>
<evidence type="ECO:0000256" key="12">
    <source>
        <dbReference type="ARBA" id="ARBA00023306"/>
    </source>
</evidence>
<dbReference type="GO" id="GO:0009927">
    <property type="term" value="F:histidine phosphotransfer kinase activity"/>
    <property type="evidence" value="ECO:0007669"/>
    <property type="project" value="TreeGrafter"/>
</dbReference>
<dbReference type="InterPro" id="IPR000700">
    <property type="entry name" value="PAS-assoc_C"/>
</dbReference>
<dbReference type="PANTHER" id="PTHR43047">
    <property type="entry name" value="TWO-COMPONENT HISTIDINE PROTEIN KINASE"/>
    <property type="match status" value="1"/>
</dbReference>
<evidence type="ECO:0000259" key="19">
    <source>
        <dbReference type="PROSITE" id="PS50113"/>
    </source>
</evidence>
<dbReference type="InterPro" id="IPR035965">
    <property type="entry name" value="PAS-like_dom_sf"/>
</dbReference>
<dbReference type="InterPro" id="IPR003661">
    <property type="entry name" value="HisK_dim/P_dom"/>
</dbReference>
<feature type="transmembrane region" description="Helical" evidence="15">
    <location>
        <begin position="12"/>
        <end position="32"/>
    </location>
</feature>
<evidence type="ECO:0000256" key="2">
    <source>
        <dbReference type="ARBA" id="ARBA00004370"/>
    </source>
</evidence>
<dbReference type="GO" id="GO:0005524">
    <property type="term" value="F:ATP binding"/>
    <property type="evidence" value="ECO:0007669"/>
    <property type="project" value="UniProtKB-KW"/>
</dbReference>
<keyword evidence="21" id="KW-1185">Reference proteome</keyword>
<feature type="modified residue" description="4-aspartylphosphate" evidence="14">
    <location>
        <position position="942"/>
    </location>
</feature>
<dbReference type="PROSITE" id="PS50110">
    <property type="entry name" value="RESPONSE_REGULATORY"/>
    <property type="match status" value="1"/>
</dbReference>
<keyword evidence="9" id="KW-0067">ATP-binding</keyword>
<dbReference type="GO" id="GO:0000155">
    <property type="term" value="F:phosphorelay sensor kinase activity"/>
    <property type="evidence" value="ECO:0007669"/>
    <property type="project" value="InterPro"/>
</dbReference>
<evidence type="ECO:0000256" key="6">
    <source>
        <dbReference type="ARBA" id="ARBA00022679"/>
    </source>
</evidence>
<dbReference type="PROSITE" id="PS50113">
    <property type="entry name" value="PAC"/>
    <property type="match status" value="2"/>
</dbReference>
<keyword evidence="15" id="KW-0812">Transmembrane</keyword>
<dbReference type="HOGENOM" id="CLU_297865_0_0_0"/>
<keyword evidence="6" id="KW-0808">Transferase</keyword>
<protein>
    <recommendedName>
        <fullName evidence="13">Circadian input-output histidine kinase CikA</fullName>
        <ecNumber evidence="4">2.7.13.3</ecNumber>
    </recommendedName>
</protein>
<keyword evidence="5 14" id="KW-0597">Phosphoprotein</keyword>
<dbReference type="InterPro" id="IPR005467">
    <property type="entry name" value="His_kinase_dom"/>
</dbReference>
<dbReference type="eggNOG" id="COG5002">
    <property type="taxonomic scope" value="Bacteria"/>
</dbReference>
<dbReference type="SUPFAM" id="SSF55785">
    <property type="entry name" value="PYP-like sensor domain (PAS domain)"/>
    <property type="match status" value="3"/>
</dbReference>
<evidence type="ECO:0000256" key="5">
    <source>
        <dbReference type="ARBA" id="ARBA00022553"/>
    </source>
</evidence>
<evidence type="ECO:0000259" key="17">
    <source>
        <dbReference type="PROSITE" id="PS50110"/>
    </source>
</evidence>
<dbReference type="FunFam" id="3.30.565.10:FF:000010">
    <property type="entry name" value="Sensor histidine kinase RcsC"/>
    <property type="match status" value="1"/>
</dbReference>
<dbReference type="OrthoDB" id="9801651at2"/>
<dbReference type="NCBIfam" id="TIGR00229">
    <property type="entry name" value="sensory_box"/>
    <property type="match status" value="3"/>
</dbReference>
<keyword evidence="7" id="KW-0547">Nucleotide-binding</keyword>
<feature type="domain" description="Histidine kinase" evidence="16">
    <location>
        <begin position="645"/>
        <end position="866"/>
    </location>
</feature>
<dbReference type="STRING" id="765420.OSCT_1416"/>
<evidence type="ECO:0000256" key="4">
    <source>
        <dbReference type="ARBA" id="ARBA00012438"/>
    </source>
</evidence>
<dbReference type="InterPro" id="IPR036097">
    <property type="entry name" value="HisK_dim/P_sf"/>
</dbReference>
<comment type="caution">
    <text evidence="20">The sequence shown here is derived from an EMBL/GenBank/DDBJ whole genome shotgun (WGS) entry which is preliminary data.</text>
</comment>
<dbReference type="InterPro" id="IPR029016">
    <property type="entry name" value="GAF-like_dom_sf"/>
</dbReference>
<evidence type="ECO:0000256" key="3">
    <source>
        <dbReference type="ARBA" id="ARBA00006402"/>
    </source>
</evidence>
<evidence type="ECO:0000256" key="9">
    <source>
        <dbReference type="ARBA" id="ARBA00022840"/>
    </source>
</evidence>
<dbReference type="PROSITE" id="PS50109">
    <property type="entry name" value="HIS_KIN"/>
    <property type="match status" value="1"/>
</dbReference>
<keyword evidence="11 15" id="KW-0472">Membrane</keyword>
<keyword evidence="10" id="KW-0902">Two-component regulatory system</keyword>
<proteinExistence type="inferred from homology"/>
<evidence type="ECO:0000259" key="16">
    <source>
        <dbReference type="PROSITE" id="PS50109"/>
    </source>
</evidence>
<evidence type="ECO:0000256" key="7">
    <source>
        <dbReference type="ARBA" id="ARBA00022741"/>
    </source>
</evidence>
<keyword evidence="8" id="KW-0418">Kinase</keyword>
<evidence type="ECO:0000256" key="1">
    <source>
        <dbReference type="ARBA" id="ARBA00000085"/>
    </source>
</evidence>
<dbReference type="FunFam" id="1.10.287.130:FF:000038">
    <property type="entry name" value="Sensory transduction histidine kinase"/>
    <property type="match status" value="1"/>
</dbReference>
<dbReference type="CDD" id="cd00130">
    <property type="entry name" value="PAS"/>
    <property type="match status" value="3"/>
</dbReference>
<sequence>MDNDHPNLSPIFIILGLGMLLAFLSIDLFNLIPILDFWEIGLVGLSLILAIGAGWLIGQYSPQARRRHERDAATKASEQQFQLMFEEHGAIMLLIEPLSGQIVEANKAATRFYGYSKEQLRSMCIQDINTLSPEQVAAERQKAMRELRSHFIFPHRRADGSQRTVEVHSSPIRFREQNVLFSIIYDITERNQTEELVYAQRDLARITSSVTALDEALPLCLQIALRISGMDSGGFYFFDHSYTIIKLAYHTGLSENCAQAIAYYSVGSPRIQDIPLDLPSYYTITDNPIYHISQIEGLRSFAIIPIPIHEGFLGYIFVASHSLNDITSFSRHALEAIASEIGNVIIHLRTKESLEHNQHILHELNQTLEDRVEQRTMEVQDLYENAPVGYHSLDAEGLLIVLNQTQLNWLGYTREDLLGRPFIEILSPRSIPDFEHIFPLFKQQGSVRDLEFEMRKKNGTLMPVLISATAVYDECGNYLMSRSTVFDNTERKKAELALRETEERTRLLIESSPDAIVLFSEQGEVVQLNRAFEQMTGYTSAQMLGRTPEHIGLIMPDMTWDLALMVSHDLAEHHYFTTIDLQIQRANGEMLDVAMRVFGLTLQGQPHYLATLRDVTTEKHAEEKLRQANVALAHAARTKDEFLASMSHELRTPLNAILGLSEALIEGVRGPLNERQLDALHNIEASGQHLLALINDILDLSKVEAGRLDLQIEAVSVAEVCQASLLFVKEQALKKSLRLSFHLDDQMAEMDADPRRLKQMLVNLLSNAVKFTPPKGHVNLHVTIDLEAEQIVFVVEDTGIGIAQDDLPRLFQPFKQLDSRLSRQHEGTGLGLALVRRLAEMHGGGVMVESELGKGSRFSIQLPYRQPEMPNTTPDPTLPAVSQPVVARSPGRRILLVEDNTVNILTISDYLHSRGYTVAVANNGQEALDSIEQAQPELILMDIQMPVMDGIEATRRLRAMPAYSEIPIIALTALAMPGDRERCLAAGANAYLTKPISLRHLVQMIEEMVA</sequence>
<dbReference type="SUPFAM" id="SSF55781">
    <property type="entry name" value="GAF domain-like"/>
    <property type="match status" value="1"/>
</dbReference>
<evidence type="ECO:0000313" key="21">
    <source>
        <dbReference type="Proteomes" id="UP000054010"/>
    </source>
</evidence>
<dbReference type="Gene3D" id="3.30.450.20">
    <property type="entry name" value="PAS domain"/>
    <property type="match status" value="3"/>
</dbReference>
<evidence type="ECO:0000256" key="13">
    <source>
        <dbReference type="ARBA" id="ARBA00074306"/>
    </source>
</evidence>
<dbReference type="EC" id="2.7.13.3" evidence="4"/>
<evidence type="ECO:0000259" key="18">
    <source>
        <dbReference type="PROSITE" id="PS50112"/>
    </source>
</evidence>
<dbReference type="CDD" id="cd16922">
    <property type="entry name" value="HATPase_EvgS-ArcB-TorS-like"/>
    <property type="match status" value="1"/>
</dbReference>
<organism evidence="20 21">
    <name type="scientific">Oscillochloris trichoides DG-6</name>
    <dbReference type="NCBI Taxonomy" id="765420"/>
    <lineage>
        <taxon>Bacteria</taxon>
        <taxon>Bacillati</taxon>
        <taxon>Chloroflexota</taxon>
        <taxon>Chloroflexia</taxon>
        <taxon>Chloroflexales</taxon>
        <taxon>Chloroflexineae</taxon>
        <taxon>Oscillochloridaceae</taxon>
        <taxon>Oscillochloris</taxon>
    </lineage>
</organism>
<dbReference type="Pfam" id="PF00512">
    <property type="entry name" value="HisKA"/>
    <property type="match status" value="1"/>
</dbReference>
<comment type="similarity">
    <text evidence="3">In the N-terminal section; belongs to the phytochrome family.</text>
</comment>
<dbReference type="PROSITE" id="PS50112">
    <property type="entry name" value="PAS"/>
    <property type="match status" value="3"/>
</dbReference>
<dbReference type="InterPro" id="IPR036890">
    <property type="entry name" value="HATPase_C_sf"/>
</dbReference>
<dbReference type="Proteomes" id="UP000054010">
    <property type="component" value="Unassembled WGS sequence"/>
</dbReference>
<dbReference type="PANTHER" id="PTHR43047:SF63">
    <property type="entry name" value="HISTIDINE KINASE"/>
    <property type="match status" value="1"/>
</dbReference>
<dbReference type="SMART" id="SM00387">
    <property type="entry name" value="HATPase_c"/>
    <property type="match status" value="1"/>
</dbReference>
<evidence type="ECO:0000256" key="14">
    <source>
        <dbReference type="PROSITE-ProRule" id="PRU00169"/>
    </source>
</evidence>
<dbReference type="SUPFAM" id="SSF52172">
    <property type="entry name" value="CheY-like"/>
    <property type="match status" value="1"/>
</dbReference>
<dbReference type="Gene3D" id="3.30.450.40">
    <property type="match status" value="1"/>
</dbReference>
<feature type="domain" description="PAS" evidence="18">
    <location>
        <begin position="77"/>
        <end position="150"/>
    </location>
</feature>
<dbReference type="SUPFAM" id="SSF47384">
    <property type="entry name" value="Homodimeric domain of signal transducing histidine kinase"/>
    <property type="match status" value="1"/>
</dbReference>
<dbReference type="InterPro" id="IPR001789">
    <property type="entry name" value="Sig_transdc_resp-reg_receiver"/>
</dbReference>
<dbReference type="Pfam" id="PF02518">
    <property type="entry name" value="HATPase_c"/>
    <property type="match status" value="1"/>
</dbReference>
<evidence type="ECO:0000313" key="20">
    <source>
        <dbReference type="EMBL" id="EFO80723.1"/>
    </source>
</evidence>
<dbReference type="GO" id="GO:0005886">
    <property type="term" value="C:plasma membrane"/>
    <property type="evidence" value="ECO:0007669"/>
    <property type="project" value="TreeGrafter"/>
</dbReference>
<dbReference type="Pfam" id="PF00072">
    <property type="entry name" value="Response_reg"/>
    <property type="match status" value="1"/>
</dbReference>
<dbReference type="InterPro" id="IPR003594">
    <property type="entry name" value="HATPase_dom"/>
</dbReference>
<dbReference type="SMART" id="SM00086">
    <property type="entry name" value="PAC"/>
    <property type="match status" value="3"/>
</dbReference>
<dbReference type="SUPFAM" id="SSF55874">
    <property type="entry name" value="ATPase domain of HSP90 chaperone/DNA topoisomerase II/histidine kinase"/>
    <property type="match status" value="1"/>
</dbReference>
<dbReference type="InterPro" id="IPR011006">
    <property type="entry name" value="CheY-like_superfamily"/>
</dbReference>
<accession>E1IDL5</accession>
<evidence type="ECO:0000256" key="8">
    <source>
        <dbReference type="ARBA" id="ARBA00022777"/>
    </source>
</evidence>
<dbReference type="Gene3D" id="3.40.50.2300">
    <property type="match status" value="1"/>
</dbReference>
<dbReference type="SMART" id="SM00388">
    <property type="entry name" value="HisKA"/>
    <property type="match status" value="1"/>
</dbReference>
<feature type="domain" description="PAC" evidence="19">
    <location>
        <begin position="577"/>
        <end position="627"/>
    </location>
</feature>
<name>E1IDL5_9CHLR</name>
<feature type="domain" description="PAC" evidence="19">
    <location>
        <begin position="448"/>
        <end position="500"/>
    </location>
</feature>
<evidence type="ECO:0000256" key="11">
    <source>
        <dbReference type="ARBA" id="ARBA00023136"/>
    </source>
</evidence>
<comment type="subcellular location">
    <subcellularLocation>
        <location evidence="2">Membrane</location>
    </subcellularLocation>
</comment>
<dbReference type="PRINTS" id="PR00344">
    <property type="entry name" value="BCTRLSENSOR"/>
</dbReference>
<dbReference type="SMART" id="SM00448">
    <property type="entry name" value="REC"/>
    <property type="match status" value="1"/>
</dbReference>
<dbReference type="Pfam" id="PF13426">
    <property type="entry name" value="PAS_9"/>
    <property type="match status" value="3"/>
</dbReference>
<dbReference type="InterPro" id="IPR001610">
    <property type="entry name" value="PAC"/>
</dbReference>
<gene>
    <name evidence="20" type="ORF">OSCT_1416</name>
</gene>
<dbReference type="CDD" id="cd00082">
    <property type="entry name" value="HisKA"/>
    <property type="match status" value="1"/>
</dbReference>
<keyword evidence="12" id="KW-0131">Cell cycle</keyword>
<reference evidence="20 21" key="1">
    <citation type="journal article" date="2011" name="J. Bacteriol.">
        <title>Draft genome sequence of the anoxygenic filamentous phototrophic bacterium Oscillochloris trichoides subsp. DG-6.</title>
        <authorList>
            <person name="Kuznetsov B.B."/>
            <person name="Ivanovsky R.N."/>
            <person name="Keppen O.I."/>
            <person name="Sukhacheva M.V."/>
            <person name="Bumazhkin B.K."/>
            <person name="Patutina E.O."/>
            <person name="Beletsky A.V."/>
            <person name="Mardanov A.V."/>
            <person name="Baslerov R.V."/>
            <person name="Panteleeva A.N."/>
            <person name="Kolganova T.V."/>
            <person name="Ravin N.V."/>
            <person name="Skryabin K.G."/>
        </authorList>
    </citation>
    <scope>NUCLEOTIDE SEQUENCE [LARGE SCALE GENOMIC DNA]</scope>
    <source>
        <strain evidence="20 21">DG-6</strain>
    </source>
</reference>
<feature type="transmembrane region" description="Helical" evidence="15">
    <location>
        <begin position="38"/>
        <end position="58"/>
    </location>
</feature>
<feature type="domain" description="Response regulatory" evidence="17">
    <location>
        <begin position="893"/>
        <end position="1009"/>
    </location>
</feature>
<comment type="catalytic activity">
    <reaction evidence="1">
        <text>ATP + protein L-histidine = ADP + protein N-phospho-L-histidine.</text>
        <dbReference type="EC" id="2.7.13.3"/>
    </reaction>
</comment>
<dbReference type="InterPro" id="IPR004358">
    <property type="entry name" value="Sig_transdc_His_kin-like_C"/>
</dbReference>
<dbReference type="InterPro" id="IPR000014">
    <property type="entry name" value="PAS"/>
</dbReference>
<dbReference type="AlphaFoldDB" id="E1IDL5"/>
<evidence type="ECO:0000256" key="15">
    <source>
        <dbReference type="SAM" id="Phobius"/>
    </source>
</evidence>
<dbReference type="eggNOG" id="COG0642">
    <property type="taxonomic scope" value="Bacteria"/>
</dbReference>
<keyword evidence="15" id="KW-1133">Transmembrane helix</keyword>
<dbReference type="Gene3D" id="3.30.565.10">
    <property type="entry name" value="Histidine kinase-like ATPase, C-terminal domain"/>
    <property type="match status" value="1"/>
</dbReference>